<gene>
    <name evidence="1" type="ORF">EII38_02015</name>
</gene>
<evidence type="ECO:0000313" key="2">
    <source>
        <dbReference type="Proteomes" id="UP000281771"/>
    </source>
</evidence>
<dbReference type="Proteomes" id="UP000281771">
    <property type="component" value="Unassembled WGS sequence"/>
</dbReference>
<dbReference type="InterPro" id="IPR023214">
    <property type="entry name" value="HAD_sf"/>
</dbReference>
<comment type="caution">
    <text evidence="1">The sequence shown here is derived from an EMBL/GenBank/DDBJ whole genome shotgun (WGS) entry which is preliminary data.</text>
</comment>
<dbReference type="InterPro" id="IPR006379">
    <property type="entry name" value="HAD-SF_hydro_IIB"/>
</dbReference>
<protein>
    <submittedName>
        <fullName evidence="1">HAD family hydrolase</fullName>
    </submittedName>
</protein>
<dbReference type="NCBIfam" id="TIGR00099">
    <property type="entry name" value="Cof-subfamily"/>
    <property type="match status" value="1"/>
</dbReference>
<dbReference type="SFLD" id="SFLDG01140">
    <property type="entry name" value="C2.B:_Phosphomannomutase_and_P"/>
    <property type="match status" value="1"/>
</dbReference>
<dbReference type="Gene3D" id="3.30.1240.10">
    <property type="match status" value="1"/>
</dbReference>
<evidence type="ECO:0000313" key="1">
    <source>
        <dbReference type="EMBL" id="RRD32533.1"/>
    </source>
</evidence>
<dbReference type="EMBL" id="RQZA01000001">
    <property type="protein sequence ID" value="RRD32533.1"/>
    <property type="molecule type" value="Genomic_DNA"/>
</dbReference>
<dbReference type="RefSeq" id="WP_124775599.1">
    <property type="nucleotide sequence ID" value="NZ_RQZA01000001.1"/>
</dbReference>
<dbReference type="GO" id="GO:0005829">
    <property type="term" value="C:cytosol"/>
    <property type="evidence" value="ECO:0007669"/>
    <property type="project" value="TreeGrafter"/>
</dbReference>
<accession>A0A3P1VJG0</accession>
<dbReference type="GO" id="GO:0000287">
    <property type="term" value="F:magnesium ion binding"/>
    <property type="evidence" value="ECO:0007669"/>
    <property type="project" value="TreeGrafter"/>
</dbReference>
<keyword evidence="2" id="KW-1185">Reference proteome</keyword>
<dbReference type="SFLD" id="SFLDS00003">
    <property type="entry name" value="Haloacid_Dehalogenase"/>
    <property type="match status" value="1"/>
</dbReference>
<sequence>MKITKLFVTDLDGTFLRSDHSYDRQGLRNILNQFKEKGYLFVAASGRPLLSLKEVFQGFENDMVFLAENGSLLSYQGQMLFQDKLLTAEEYQPIVAAIKNSPYGPTDRILLSGIEQAYISQAVDDAYYKNCARYYPKLQKVANLSEVTDEIVKIAAYFSEETFSEVYKWLNNSFHGISAVTTGFNSVDIILSDINKAVSLARLCEYFDLTNQDVIAFGDNQNDLEMLEFAGTAIATKNARDSIKAVANQVIGFCDDDAVLGYIQHHLSLT</sequence>
<dbReference type="PANTHER" id="PTHR10000:SF53">
    <property type="entry name" value="5-AMINO-6-(5-PHOSPHO-D-RIBITYLAMINO)URACIL PHOSPHATASE YBJI-RELATED"/>
    <property type="match status" value="1"/>
</dbReference>
<dbReference type="InterPro" id="IPR036412">
    <property type="entry name" value="HAD-like_sf"/>
</dbReference>
<dbReference type="Gene3D" id="3.40.50.1000">
    <property type="entry name" value="HAD superfamily/HAD-like"/>
    <property type="match status" value="1"/>
</dbReference>
<organism evidence="1 2">
    <name type="scientific">Streptococcus minor</name>
    <dbReference type="NCBI Taxonomy" id="229549"/>
    <lineage>
        <taxon>Bacteria</taxon>
        <taxon>Bacillati</taxon>
        <taxon>Bacillota</taxon>
        <taxon>Bacilli</taxon>
        <taxon>Lactobacillales</taxon>
        <taxon>Streptococcaceae</taxon>
        <taxon>Streptococcus</taxon>
    </lineage>
</organism>
<keyword evidence="1" id="KW-0378">Hydrolase</keyword>
<dbReference type="STRING" id="1123309.GCA_000377005_01614"/>
<dbReference type="GO" id="GO:0016791">
    <property type="term" value="F:phosphatase activity"/>
    <property type="evidence" value="ECO:0007669"/>
    <property type="project" value="TreeGrafter"/>
</dbReference>
<dbReference type="SUPFAM" id="SSF56784">
    <property type="entry name" value="HAD-like"/>
    <property type="match status" value="1"/>
</dbReference>
<name>A0A3P1VJG0_9STRE</name>
<dbReference type="NCBIfam" id="TIGR01484">
    <property type="entry name" value="HAD-SF-IIB"/>
    <property type="match status" value="1"/>
</dbReference>
<dbReference type="AlphaFoldDB" id="A0A3P1VJG0"/>
<dbReference type="PANTHER" id="PTHR10000">
    <property type="entry name" value="PHOSPHOSERINE PHOSPHATASE"/>
    <property type="match status" value="1"/>
</dbReference>
<proteinExistence type="predicted"/>
<dbReference type="InterPro" id="IPR000150">
    <property type="entry name" value="Cof"/>
</dbReference>
<dbReference type="CDD" id="cd07518">
    <property type="entry name" value="HAD_YbiV-Like"/>
    <property type="match status" value="1"/>
</dbReference>
<dbReference type="Pfam" id="PF08282">
    <property type="entry name" value="Hydrolase_3"/>
    <property type="match status" value="1"/>
</dbReference>
<reference evidence="1 2" key="1">
    <citation type="submission" date="2018-11" db="EMBL/GenBank/DDBJ databases">
        <title>Genomes From Bacteria Associated with the Canine Oral Cavity: a Test Case for Automated Genome-Based Taxonomic Assignment.</title>
        <authorList>
            <person name="Coil D.A."/>
            <person name="Jospin G."/>
            <person name="Darling A.E."/>
            <person name="Wallis C."/>
            <person name="Davis I.J."/>
            <person name="Harris S."/>
            <person name="Eisen J.A."/>
            <person name="Holcombe L.J."/>
            <person name="O'Flynn C."/>
        </authorList>
    </citation>
    <scope>NUCLEOTIDE SEQUENCE [LARGE SCALE GENOMIC DNA]</scope>
    <source>
        <strain evidence="1 2">OH4621_COT-116</strain>
    </source>
</reference>